<feature type="transmembrane region" description="Helical" evidence="6">
    <location>
        <begin position="25"/>
        <end position="43"/>
    </location>
</feature>
<feature type="transmembrane region" description="Helical" evidence="6">
    <location>
        <begin position="454"/>
        <end position="475"/>
    </location>
</feature>
<accession>A0ABP8P749</accession>
<gene>
    <name evidence="8" type="ORF">GCM10023094_32630</name>
</gene>
<keyword evidence="3 6" id="KW-0812">Transmembrane</keyword>
<evidence type="ECO:0000313" key="9">
    <source>
        <dbReference type="Proteomes" id="UP001501183"/>
    </source>
</evidence>
<feature type="transmembrane region" description="Helical" evidence="6">
    <location>
        <begin position="63"/>
        <end position="80"/>
    </location>
</feature>
<evidence type="ECO:0000313" key="8">
    <source>
        <dbReference type="EMBL" id="GAA4482533.1"/>
    </source>
</evidence>
<protein>
    <submittedName>
        <fullName evidence="8">MFS transporter</fullName>
    </submittedName>
</protein>
<keyword evidence="4 6" id="KW-1133">Transmembrane helix</keyword>
<keyword evidence="9" id="KW-1185">Reference proteome</keyword>
<comment type="subcellular location">
    <subcellularLocation>
        <location evidence="1">Cell membrane</location>
        <topology evidence="1">Multi-pass membrane protein</topology>
    </subcellularLocation>
</comment>
<sequence>MTVPTEASGPPAPSSDPDDGWTPRLVLSLASMLVVIELLSVSYGMVSVDLPAITTHFATDQGAWLLTAFLLVGAVISPMIGKLADLYGKRRLLLISIAVATAGSLISALAPSYGVLVAGRALQGFLIPCMFLVYSLVRDVFPRNKVALAVSIATSGLGLVAIPAPWLTGWLIETWGFRSIFWFFVICLVFGWLAIVVTTPETPVRLQARVDIVGGVLLGLGIAGVLAAVSFGPRWGWTDISTLAYLLGGVALLIGWVVHSRTVSDPLIDLRFFRRRSVLLTGLAAGCAYATTAAYAAVVPMMVMVPAEMGLGYGLGMTAKQYAIVHAPSAAAGLIGGLLVGTAIKKLRPRILMIVGLLVMSSGVAATAFAHDTKLAIVVVSTVTGFGSGMVYACVPNLIIAAVPPQLQATTSSLVSVMQSGFAAILPVIVFAVLNSHVAMVAKGRSFYTETGMSIALFIGAGVLLVGALLACGLPSRITQLPTPRSDAGVAGTGKAVAHA</sequence>
<evidence type="ECO:0000256" key="4">
    <source>
        <dbReference type="ARBA" id="ARBA00022989"/>
    </source>
</evidence>
<feature type="transmembrane region" description="Helical" evidence="6">
    <location>
        <begin position="116"/>
        <end position="134"/>
    </location>
</feature>
<evidence type="ECO:0000256" key="6">
    <source>
        <dbReference type="SAM" id="Phobius"/>
    </source>
</evidence>
<organism evidence="8 9">
    <name type="scientific">Rhodococcus olei</name>
    <dbReference type="NCBI Taxonomy" id="2161675"/>
    <lineage>
        <taxon>Bacteria</taxon>
        <taxon>Bacillati</taxon>
        <taxon>Actinomycetota</taxon>
        <taxon>Actinomycetes</taxon>
        <taxon>Mycobacteriales</taxon>
        <taxon>Nocardiaceae</taxon>
        <taxon>Rhodococcus</taxon>
    </lineage>
</organism>
<comment type="caution">
    <text evidence="8">The sequence shown here is derived from an EMBL/GenBank/DDBJ whole genome shotgun (WGS) entry which is preliminary data.</text>
</comment>
<feature type="transmembrane region" description="Helical" evidence="6">
    <location>
        <begin position="237"/>
        <end position="258"/>
    </location>
</feature>
<feature type="transmembrane region" description="Helical" evidence="6">
    <location>
        <begin position="414"/>
        <end position="434"/>
    </location>
</feature>
<dbReference type="PANTHER" id="PTHR42718:SF9">
    <property type="entry name" value="MAJOR FACILITATOR SUPERFAMILY MULTIDRUG TRANSPORTER MFSC"/>
    <property type="match status" value="1"/>
</dbReference>
<dbReference type="SUPFAM" id="SSF103473">
    <property type="entry name" value="MFS general substrate transporter"/>
    <property type="match status" value="1"/>
</dbReference>
<feature type="transmembrane region" description="Helical" evidence="6">
    <location>
        <begin position="323"/>
        <end position="344"/>
    </location>
</feature>
<dbReference type="EMBL" id="BAABFB010000050">
    <property type="protein sequence ID" value="GAA4482533.1"/>
    <property type="molecule type" value="Genomic_DNA"/>
</dbReference>
<evidence type="ECO:0000256" key="3">
    <source>
        <dbReference type="ARBA" id="ARBA00022692"/>
    </source>
</evidence>
<reference evidence="9" key="1">
    <citation type="journal article" date="2019" name="Int. J. Syst. Evol. Microbiol.">
        <title>The Global Catalogue of Microorganisms (GCM) 10K type strain sequencing project: providing services to taxonomists for standard genome sequencing and annotation.</title>
        <authorList>
            <consortium name="The Broad Institute Genomics Platform"/>
            <consortium name="The Broad Institute Genome Sequencing Center for Infectious Disease"/>
            <person name="Wu L."/>
            <person name="Ma J."/>
        </authorList>
    </citation>
    <scope>NUCLEOTIDE SEQUENCE [LARGE SCALE GENOMIC DNA]</scope>
    <source>
        <strain evidence="9">JCM 32206</strain>
    </source>
</reference>
<feature type="transmembrane region" description="Helical" evidence="6">
    <location>
        <begin position="146"/>
        <end position="167"/>
    </location>
</feature>
<dbReference type="RefSeq" id="WP_345347041.1">
    <property type="nucleotide sequence ID" value="NZ_BAABFB010000050.1"/>
</dbReference>
<feature type="transmembrane region" description="Helical" evidence="6">
    <location>
        <begin position="278"/>
        <end position="303"/>
    </location>
</feature>
<dbReference type="Proteomes" id="UP001501183">
    <property type="component" value="Unassembled WGS sequence"/>
</dbReference>
<evidence type="ECO:0000256" key="2">
    <source>
        <dbReference type="ARBA" id="ARBA00022448"/>
    </source>
</evidence>
<dbReference type="InterPro" id="IPR020846">
    <property type="entry name" value="MFS_dom"/>
</dbReference>
<dbReference type="InterPro" id="IPR011701">
    <property type="entry name" value="MFS"/>
</dbReference>
<keyword evidence="5 6" id="KW-0472">Membrane</keyword>
<feature type="transmembrane region" description="Helical" evidence="6">
    <location>
        <begin position="376"/>
        <end position="402"/>
    </location>
</feature>
<dbReference type="InterPro" id="IPR036259">
    <property type="entry name" value="MFS_trans_sf"/>
</dbReference>
<dbReference type="PROSITE" id="PS50850">
    <property type="entry name" value="MFS"/>
    <property type="match status" value="1"/>
</dbReference>
<dbReference type="PANTHER" id="PTHR42718">
    <property type="entry name" value="MAJOR FACILITATOR SUPERFAMILY MULTIDRUG TRANSPORTER MFSC"/>
    <property type="match status" value="1"/>
</dbReference>
<evidence type="ECO:0000256" key="5">
    <source>
        <dbReference type="ARBA" id="ARBA00023136"/>
    </source>
</evidence>
<feature type="domain" description="Major facilitator superfamily (MFS) profile" evidence="7">
    <location>
        <begin position="23"/>
        <end position="479"/>
    </location>
</feature>
<feature type="transmembrane region" description="Helical" evidence="6">
    <location>
        <begin position="179"/>
        <end position="198"/>
    </location>
</feature>
<dbReference type="Pfam" id="PF07690">
    <property type="entry name" value="MFS_1"/>
    <property type="match status" value="1"/>
</dbReference>
<keyword evidence="2" id="KW-0813">Transport</keyword>
<name>A0ABP8P749_9NOCA</name>
<feature type="transmembrane region" description="Helical" evidence="6">
    <location>
        <begin position="351"/>
        <end position="370"/>
    </location>
</feature>
<proteinExistence type="predicted"/>
<dbReference type="Gene3D" id="1.20.1250.20">
    <property type="entry name" value="MFS general substrate transporter like domains"/>
    <property type="match status" value="2"/>
</dbReference>
<evidence type="ECO:0000256" key="1">
    <source>
        <dbReference type="ARBA" id="ARBA00004651"/>
    </source>
</evidence>
<evidence type="ECO:0000259" key="7">
    <source>
        <dbReference type="PROSITE" id="PS50850"/>
    </source>
</evidence>
<feature type="transmembrane region" description="Helical" evidence="6">
    <location>
        <begin position="210"/>
        <end position="231"/>
    </location>
</feature>
<feature type="transmembrane region" description="Helical" evidence="6">
    <location>
        <begin position="92"/>
        <end position="110"/>
    </location>
</feature>